<evidence type="ECO:0000313" key="3">
    <source>
        <dbReference type="Proteomes" id="UP001432209"/>
    </source>
</evidence>
<dbReference type="InterPro" id="IPR047757">
    <property type="entry name" value="AfsA-like"/>
</dbReference>
<dbReference type="Pfam" id="PF03756">
    <property type="entry name" value="AfsA"/>
    <property type="match status" value="2"/>
</dbReference>
<dbReference type="EMBL" id="CP109495">
    <property type="protein sequence ID" value="WUX56457.1"/>
    <property type="molecule type" value="Genomic_DNA"/>
</dbReference>
<feature type="domain" description="A-factor biosynthesis hotdog" evidence="1">
    <location>
        <begin position="220"/>
        <end position="249"/>
    </location>
</feature>
<dbReference type="Proteomes" id="UP001432209">
    <property type="component" value="Chromosome"/>
</dbReference>
<proteinExistence type="predicted"/>
<evidence type="ECO:0000313" key="2">
    <source>
        <dbReference type="EMBL" id="WUX56457.1"/>
    </source>
</evidence>
<accession>A0ABZ2ACN6</accession>
<dbReference type="NCBIfam" id="NF041195">
    <property type="entry name" value="ScbA_BarX_GamBu"/>
    <property type="match status" value="1"/>
</dbReference>
<reference evidence="2" key="1">
    <citation type="submission" date="2022-10" db="EMBL/GenBank/DDBJ databases">
        <title>The complete genomes of actinobacterial strains from the NBC collection.</title>
        <authorList>
            <person name="Joergensen T.S."/>
            <person name="Alvarez Arevalo M."/>
            <person name="Sterndorff E.B."/>
            <person name="Faurdal D."/>
            <person name="Vuksanovic O."/>
            <person name="Mourched A.-S."/>
            <person name="Charusanti P."/>
            <person name="Shaw S."/>
            <person name="Blin K."/>
            <person name="Weber T."/>
        </authorList>
    </citation>
    <scope>NUCLEOTIDE SEQUENCE</scope>
    <source>
        <strain evidence="2">NBC_01432</strain>
    </source>
</reference>
<sequence>MENSTGVLTGESRLSWSRTVPRELVHRTSAAEVLLTDVCPSLERNVFDVAASWPRSHPTFPRDGESLHSPLILVETVRQLGIYLPLSHYGVPTRFRMLITDLHFRLDPDLEPRATANSTDVSCRAAVSGIRTGADGTVTGLRMEVSMRVGAQVFARAGGGARFVSPARYAALRGARAAVRPPVPAGDRVRPDLARIGAGHARDVMIAVDDDGALSLRPADPRHPFFFDHPSDHVPGMVLLEAARQAGALASDGRRLRPTAGRLKAVSFAEFAPAARVLCVAHHRTCGFRVLQGGRYVAFGALEYR</sequence>
<name>A0ABZ2ACN6_STRNV</name>
<dbReference type="InterPro" id="IPR005509">
    <property type="entry name" value="AfsA_hotdog_dom"/>
</dbReference>
<gene>
    <name evidence="2" type="ORF">OG442_35775</name>
</gene>
<dbReference type="RefSeq" id="WP_329081110.1">
    <property type="nucleotide sequence ID" value="NZ_CP109393.1"/>
</dbReference>
<keyword evidence="3" id="KW-1185">Reference proteome</keyword>
<evidence type="ECO:0000259" key="1">
    <source>
        <dbReference type="Pfam" id="PF03756"/>
    </source>
</evidence>
<feature type="domain" description="A-factor biosynthesis hotdog" evidence="1">
    <location>
        <begin position="24"/>
        <end position="157"/>
    </location>
</feature>
<organism evidence="2 3">
    <name type="scientific">Streptomyces niveus</name>
    <name type="common">Streptomyces spheroides</name>
    <dbReference type="NCBI Taxonomy" id="193462"/>
    <lineage>
        <taxon>Bacteria</taxon>
        <taxon>Bacillati</taxon>
        <taxon>Actinomycetota</taxon>
        <taxon>Actinomycetes</taxon>
        <taxon>Kitasatosporales</taxon>
        <taxon>Streptomycetaceae</taxon>
        <taxon>Streptomyces</taxon>
    </lineage>
</organism>
<protein>
    <submittedName>
        <fullName evidence="2">A-factor biosynthesis protein</fullName>
    </submittedName>
</protein>